<dbReference type="EMBL" id="KV745634">
    <property type="protein sequence ID" value="OCK73852.1"/>
    <property type="molecule type" value="Genomic_DNA"/>
</dbReference>
<proteinExistence type="predicted"/>
<keyword evidence="2" id="KW-1185">Reference proteome</keyword>
<protein>
    <submittedName>
        <fullName evidence="1">Uncharacterized protein</fullName>
    </submittedName>
</protein>
<feature type="non-terminal residue" evidence="1">
    <location>
        <position position="1"/>
    </location>
</feature>
<name>A0A8E2DY34_9PEZI</name>
<evidence type="ECO:0000313" key="1">
    <source>
        <dbReference type="EMBL" id="OCK73852.1"/>
    </source>
</evidence>
<organism evidence="1 2">
    <name type="scientific">Lepidopterella palustris CBS 459.81</name>
    <dbReference type="NCBI Taxonomy" id="1314670"/>
    <lineage>
        <taxon>Eukaryota</taxon>
        <taxon>Fungi</taxon>
        <taxon>Dikarya</taxon>
        <taxon>Ascomycota</taxon>
        <taxon>Pezizomycotina</taxon>
        <taxon>Dothideomycetes</taxon>
        <taxon>Pleosporomycetidae</taxon>
        <taxon>Mytilinidiales</taxon>
        <taxon>Argynnaceae</taxon>
        <taxon>Lepidopterella</taxon>
    </lineage>
</organism>
<accession>A0A8E2DY34</accession>
<sequence length="65" mass="7440">NILVNFIIELPLSRSCTNIIVIVNYLFKLQYLIPYSNISALNVAKLFLTYKLHGLPNTIIFNRGT</sequence>
<dbReference type="AlphaFoldDB" id="A0A8E2DY34"/>
<dbReference type="OrthoDB" id="3909595at2759"/>
<dbReference type="Proteomes" id="UP000250266">
    <property type="component" value="Unassembled WGS sequence"/>
</dbReference>
<gene>
    <name evidence="1" type="ORF">K432DRAFT_311906</name>
</gene>
<reference evidence="1 2" key="1">
    <citation type="journal article" date="2016" name="Nat. Commun.">
        <title>Ectomycorrhizal ecology is imprinted in the genome of the dominant symbiotic fungus Cenococcum geophilum.</title>
        <authorList>
            <consortium name="DOE Joint Genome Institute"/>
            <person name="Peter M."/>
            <person name="Kohler A."/>
            <person name="Ohm R.A."/>
            <person name="Kuo A."/>
            <person name="Krutzmann J."/>
            <person name="Morin E."/>
            <person name="Arend M."/>
            <person name="Barry K.W."/>
            <person name="Binder M."/>
            <person name="Choi C."/>
            <person name="Clum A."/>
            <person name="Copeland A."/>
            <person name="Grisel N."/>
            <person name="Haridas S."/>
            <person name="Kipfer T."/>
            <person name="LaButti K."/>
            <person name="Lindquist E."/>
            <person name="Lipzen A."/>
            <person name="Maire R."/>
            <person name="Meier B."/>
            <person name="Mihaltcheva S."/>
            <person name="Molinier V."/>
            <person name="Murat C."/>
            <person name="Poggeler S."/>
            <person name="Quandt C.A."/>
            <person name="Sperisen C."/>
            <person name="Tritt A."/>
            <person name="Tisserant E."/>
            <person name="Crous P.W."/>
            <person name="Henrissat B."/>
            <person name="Nehls U."/>
            <person name="Egli S."/>
            <person name="Spatafora J.W."/>
            <person name="Grigoriev I.V."/>
            <person name="Martin F.M."/>
        </authorList>
    </citation>
    <scope>NUCLEOTIDE SEQUENCE [LARGE SCALE GENOMIC DNA]</scope>
    <source>
        <strain evidence="1 2">CBS 459.81</strain>
    </source>
</reference>
<evidence type="ECO:0000313" key="2">
    <source>
        <dbReference type="Proteomes" id="UP000250266"/>
    </source>
</evidence>